<dbReference type="PANTHER" id="PTHR10655:SF17">
    <property type="entry name" value="LYSOPHOSPHOLIPASE-LIKE PROTEIN 1"/>
    <property type="match status" value="1"/>
</dbReference>
<dbReference type="Proteomes" id="UP001166585">
    <property type="component" value="Unassembled WGS sequence"/>
</dbReference>
<dbReference type="GO" id="GO:0016787">
    <property type="term" value="F:hydrolase activity"/>
    <property type="evidence" value="ECO:0007669"/>
    <property type="project" value="UniProtKB-KW"/>
</dbReference>
<feature type="domain" description="Phospholipase/carboxylesterase/thioesterase" evidence="3">
    <location>
        <begin position="23"/>
        <end position="214"/>
    </location>
</feature>
<evidence type="ECO:0000313" key="5">
    <source>
        <dbReference type="Proteomes" id="UP001166585"/>
    </source>
</evidence>
<dbReference type="InterPro" id="IPR003140">
    <property type="entry name" value="PLipase/COase/thioEstase"/>
</dbReference>
<dbReference type="InterPro" id="IPR050565">
    <property type="entry name" value="LYPA1-2/EST-like"/>
</dbReference>
<proteinExistence type="inferred from homology"/>
<dbReference type="PANTHER" id="PTHR10655">
    <property type="entry name" value="LYSOPHOSPHOLIPASE-RELATED"/>
    <property type="match status" value="1"/>
</dbReference>
<organism evidence="4 5">
    <name type="scientific">Ancylobacter radicis</name>
    <dbReference type="NCBI Taxonomy" id="2836179"/>
    <lineage>
        <taxon>Bacteria</taxon>
        <taxon>Pseudomonadati</taxon>
        <taxon>Pseudomonadota</taxon>
        <taxon>Alphaproteobacteria</taxon>
        <taxon>Hyphomicrobiales</taxon>
        <taxon>Xanthobacteraceae</taxon>
        <taxon>Ancylobacter</taxon>
    </lineage>
</organism>
<evidence type="ECO:0000313" key="4">
    <source>
        <dbReference type="EMBL" id="MBS9476817.1"/>
    </source>
</evidence>
<evidence type="ECO:0000256" key="1">
    <source>
        <dbReference type="ARBA" id="ARBA00006499"/>
    </source>
</evidence>
<evidence type="ECO:0000259" key="3">
    <source>
        <dbReference type="Pfam" id="PF02230"/>
    </source>
</evidence>
<comment type="caution">
    <text evidence="4">The sequence shown here is derived from an EMBL/GenBank/DDBJ whole genome shotgun (WGS) entry which is preliminary data.</text>
</comment>
<dbReference type="EMBL" id="JAHCQH010000015">
    <property type="protein sequence ID" value="MBS9476817.1"/>
    <property type="molecule type" value="Genomic_DNA"/>
</dbReference>
<name>A0ABS5R8X5_9HYPH</name>
<reference evidence="4" key="1">
    <citation type="submission" date="2021-05" db="EMBL/GenBank/DDBJ databases">
        <authorList>
            <person name="Sun Q."/>
            <person name="Inoue M."/>
        </authorList>
    </citation>
    <scope>NUCLEOTIDE SEQUENCE</scope>
    <source>
        <strain evidence="4">VKM B-3255</strain>
    </source>
</reference>
<dbReference type="SUPFAM" id="SSF53474">
    <property type="entry name" value="alpha/beta-Hydrolases"/>
    <property type="match status" value="1"/>
</dbReference>
<dbReference type="InterPro" id="IPR029058">
    <property type="entry name" value="AB_hydrolase_fold"/>
</dbReference>
<dbReference type="Pfam" id="PF02230">
    <property type="entry name" value="Abhydrolase_2"/>
    <property type="match status" value="1"/>
</dbReference>
<keyword evidence="5" id="KW-1185">Reference proteome</keyword>
<sequence>MSVNAPLSRASANAELSFLHRFEPGRDPAAAPLLLLHGTGGDENDLIQLGRMIAPDAPLLSPRGKVMEGGMPRFFRRLREGVFDEADVRLRAAELADFVREAREAYGLAAPVAVGFSNGANIAAALLLTRPGVLAGAVLLRAMVPLAEPPKADLAGTPVLLLSGGMDPIVPEENAARLAGQLRNAGARLDHRTLSVGHGLSQADLTLARDWLATVPTSAA</sequence>
<evidence type="ECO:0000256" key="2">
    <source>
        <dbReference type="ARBA" id="ARBA00022801"/>
    </source>
</evidence>
<comment type="similarity">
    <text evidence="1">Belongs to the AB hydrolase superfamily. AB hydrolase 2 family.</text>
</comment>
<protein>
    <submittedName>
        <fullName evidence="4">Alpha/beta hydrolase</fullName>
    </submittedName>
</protein>
<dbReference type="Gene3D" id="3.40.50.1820">
    <property type="entry name" value="alpha/beta hydrolase"/>
    <property type="match status" value="1"/>
</dbReference>
<dbReference type="RefSeq" id="WP_213754661.1">
    <property type="nucleotide sequence ID" value="NZ_JAHCQH010000015.1"/>
</dbReference>
<accession>A0ABS5R8X5</accession>
<gene>
    <name evidence="4" type="ORF">KIP89_06830</name>
</gene>
<keyword evidence="2 4" id="KW-0378">Hydrolase</keyword>